<dbReference type="SUPFAM" id="SSF103039">
    <property type="entry name" value="CheC-like"/>
    <property type="match status" value="1"/>
</dbReference>
<evidence type="ECO:0000313" key="3">
    <source>
        <dbReference type="EMBL" id="MBJ6727156.1"/>
    </source>
</evidence>
<keyword evidence="1" id="KW-0145">Chemotaxis</keyword>
<evidence type="ECO:0000259" key="2">
    <source>
        <dbReference type="Pfam" id="PF13690"/>
    </source>
</evidence>
<feature type="domain" description="Chemotaxis phosphatase CheX-like" evidence="2">
    <location>
        <begin position="56"/>
        <end position="147"/>
    </location>
</feature>
<dbReference type="InterPro" id="IPR038756">
    <property type="entry name" value="CheX-like"/>
</dbReference>
<dbReference type="CDD" id="cd17906">
    <property type="entry name" value="CheX"/>
    <property type="match status" value="1"/>
</dbReference>
<organism evidence="3 4">
    <name type="scientific">Geomesophilobacter sediminis</name>
    <dbReference type="NCBI Taxonomy" id="2798584"/>
    <lineage>
        <taxon>Bacteria</taxon>
        <taxon>Pseudomonadati</taxon>
        <taxon>Thermodesulfobacteriota</taxon>
        <taxon>Desulfuromonadia</taxon>
        <taxon>Geobacterales</taxon>
        <taxon>Geobacteraceae</taxon>
        <taxon>Geomesophilobacter</taxon>
    </lineage>
</organism>
<protein>
    <submittedName>
        <fullName evidence="3">Chemotaxis protein CheX</fullName>
    </submittedName>
</protein>
<keyword evidence="4" id="KW-1185">Reference proteome</keyword>
<dbReference type="GO" id="GO:0006935">
    <property type="term" value="P:chemotaxis"/>
    <property type="evidence" value="ECO:0007669"/>
    <property type="project" value="UniProtKB-KW"/>
</dbReference>
<dbReference type="Pfam" id="PF13690">
    <property type="entry name" value="CheX"/>
    <property type="match status" value="1"/>
</dbReference>
<dbReference type="EMBL" id="JAEMHM010000020">
    <property type="protein sequence ID" value="MBJ6727156.1"/>
    <property type="molecule type" value="Genomic_DNA"/>
</dbReference>
<dbReference type="RefSeq" id="WP_199386067.1">
    <property type="nucleotide sequence ID" value="NZ_JAEMHM010000020.1"/>
</dbReference>
<gene>
    <name evidence="3" type="ORF">JFN93_20790</name>
</gene>
<dbReference type="AlphaFoldDB" id="A0A8J7M2F9"/>
<dbReference type="InterPro" id="IPR028976">
    <property type="entry name" value="CheC-like_sf"/>
</dbReference>
<name>A0A8J7M2F9_9BACT</name>
<sequence length="167" mass="17885">MEFSAQMLGRLNLTGDELIANMTRDVKQVFSDMVGMDDLKSVPGAADPVGTFTECVSALIGIAGSYDGLVSLHVPNQLAMKMTSNMLDLEVHECGEEVQDALGELANMVAGSFKDQLDRSGGSVRISPPSVVIGKEYVIHVTGKPEVTTLMFASEEEKFLVAMALDN</sequence>
<dbReference type="PANTHER" id="PTHR39452">
    <property type="entry name" value="CHEY-P PHOSPHATASE CHEX"/>
    <property type="match status" value="1"/>
</dbReference>
<proteinExistence type="predicted"/>
<dbReference type="PANTHER" id="PTHR39452:SF1">
    <property type="entry name" value="CHEY-P PHOSPHATASE CHEX"/>
    <property type="match status" value="1"/>
</dbReference>
<reference evidence="3" key="1">
    <citation type="submission" date="2020-12" db="EMBL/GenBank/DDBJ databases">
        <title>Geomonas sp. Red875, isolated from river sediment.</title>
        <authorList>
            <person name="Xu Z."/>
            <person name="Zhang Z."/>
            <person name="Masuda Y."/>
            <person name="Itoh H."/>
            <person name="Senoo K."/>
        </authorList>
    </citation>
    <scope>NUCLEOTIDE SEQUENCE</scope>
    <source>
        <strain evidence="3">Red875</strain>
    </source>
</reference>
<dbReference type="Proteomes" id="UP000636888">
    <property type="component" value="Unassembled WGS sequence"/>
</dbReference>
<accession>A0A8J7M2F9</accession>
<dbReference type="Gene3D" id="3.40.1550.10">
    <property type="entry name" value="CheC-like"/>
    <property type="match status" value="1"/>
</dbReference>
<evidence type="ECO:0000313" key="4">
    <source>
        <dbReference type="Proteomes" id="UP000636888"/>
    </source>
</evidence>
<comment type="caution">
    <text evidence="3">The sequence shown here is derived from an EMBL/GenBank/DDBJ whole genome shotgun (WGS) entry which is preliminary data.</text>
</comment>
<dbReference type="InterPro" id="IPR028051">
    <property type="entry name" value="CheX-like_dom"/>
</dbReference>
<evidence type="ECO:0000256" key="1">
    <source>
        <dbReference type="ARBA" id="ARBA00022500"/>
    </source>
</evidence>